<keyword evidence="1" id="KW-0812">Transmembrane</keyword>
<feature type="transmembrane region" description="Helical" evidence="1">
    <location>
        <begin position="86"/>
        <end position="106"/>
    </location>
</feature>
<feature type="transmembrane region" description="Helical" evidence="1">
    <location>
        <begin position="170"/>
        <end position="194"/>
    </location>
</feature>
<sequence>MRHTTSTVPRAAVRGSSLGVIFMALFGMLWAGIGIGGLQGWGSTWLIITAVLVGVTLLSSGISLLVASKQLSQPADSDTRRWRRVWMWFGIIFTIEGAAIGVASAICTTANHFNLLFPVMAIIVGVHFIPLAPLFQIKAHYVTGTLLTLLAIVTLLFVPEHAVLDGHPVITWWLVVGFGSSLILWGTGLMIWLVGKRWVAASLINKEQ</sequence>
<evidence type="ECO:0000313" key="2">
    <source>
        <dbReference type="EMBL" id="MDU0200589.1"/>
    </source>
</evidence>
<keyword evidence="3" id="KW-1185">Reference proteome</keyword>
<gene>
    <name evidence="2" type="ORF">RQP52_05770</name>
</gene>
<feature type="transmembrane region" description="Helical" evidence="1">
    <location>
        <begin position="139"/>
        <end position="158"/>
    </location>
</feature>
<reference evidence="2 3" key="1">
    <citation type="submission" date="2023-10" db="EMBL/GenBank/DDBJ databases">
        <title>Paenibacillus strain PFR10 Genome sequencing and assembly.</title>
        <authorList>
            <person name="Kim I."/>
        </authorList>
    </citation>
    <scope>NUCLEOTIDE SEQUENCE [LARGE SCALE GENOMIC DNA]</scope>
    <source>
        <strain evidence="2 3">PFR10</strain>
    </source>
</reference>
<feature type="transmembrane region" description="Helical" evidence="1">
    <location>
        <begin position="112"/>
        <end position="132"/>
    </location>
</feature>
<feature type="transmembrane region" description="Helical" evidence="1">
    <location>
        <begin position="12"/>
        <end position="33"/>
    </location>
</feature>
<keyword evidence="1" id="KW-0472">Membrane</keyword>
<name>A0ABU3R953_9BACL</name>
<feature type="transmembrane region" description="Helical" evidence="1">
    <location>
        <begin position="45"/>
        <end position="66"/>
    </location>
</feature>
<dbReference type="EMBL" id="JAWCUD010000001">
    <property type="protein sequence ID" value="MDU0200589.1"/>
    <property type="molecule type" value="Genomic_DNA"/>
</dbReference>
<keyword evidence="1" id="KW-1133">Transmembrane helix</keyword>
<evidence type="ECO:0000256" key="1">
    <source>
        <dbReference type="SAM" id="Phobius"/>
    </source>
</evidence>
<accession>A0ABU3R953</accession>
<proteinExistence type="predicted"/>
<dbReference type="RefSeq" id="WP_315950007.1">
    <property type="nucleotide sequence ID" value="NZ_JAWCUD010000001.1"/>
</dbReference>
<protein>
    <recommendedName>
        <fullName evidence="4">Permease</fullName>
    </recommendedName>
</protein>
<dbReference type="Proteomes" id="UP001260980">
    <property type="component" value="Unassembled WGS sequence"/>
</dbReference>
<organism evidence="2 3">
    <name type="scientific">Paenibacillus violae</name>
    <dbReference type="NCBI Taxonomy" id="3077234"/>
    <lineage>
        <taxon>Bacteria</taxon>
        <taxon>Bacillati</taxon>
        <taxon>Bacillota</taxon>
        <taxon>Bacilli</taxon>
        <taxon>Bacillales</taxon>
        <taxon>Paenibacillaceae</taxon>
        <taxon>Paenibacillus</taxon>
    </lineage>
</organism>
<evidence type="ECO:0000313" key="3">
    <source>
        <dbReference type="Proteomes" id="UP001260980"/>
    </source>
</evidence>
<evidence type="ECO:0008006" key="4">
    <source>
        <dbReference type="Google" id="ProtNLM"/>
    </source>
</evidence>
<comment type="caution">
    <text evidence="2">The sequence shown here is derived from an EMBL/GenBank/DDBJ whole genome shotgun (WGS) entry which is preliminary data.</text>
</comment>